<reference evidence="4" key="1">
    <citation type="submission" date="2018-09" db="EMBL/GenBank/DDBJ databases">
        <authorList>
            <person name="Tuo L."/>
        </authorList>
    </citation>
    <scope>NUCLEOTIDE SEQUENCE [LARGE SCALE GENOMIC DNA]</scope>
    <source>
        <strain evidence="4">M2BS4Y-1</strain>
    </source>
</reference>
<evidence type="ECO:0000259" key="1">
    <source>
        <dbReference type="Pfam" id="PF03435"/>
    </source>
</evidence>
<dbReference type="InterPro" id="IPR032095">
    <property type="entry name" value="Sacchrp_dh-like_C"/>
</dbReference>
<evidence type="ECO:0000313" key="4">
    <source>
        <dbReference type="Proteomes" id="UP000265750"/>
    </source>
</evidence>
<feature type="domain" description="Saccharopine dehydrogenase-like C-terminal" evidence="2">
    <location>
        <begin position="162"/>
        <end position="448"/>
    </location>
</feature>
<proteinExistence type="predicted"/>
<dbReference type="Pfam" id="PF16653">
    <property type="entry name" value="Sacchrp_dh_C"/>
    <property type="match status" value="1"/>
</dbReference>
<protein>
    <submittedName>
        <fullName evidence="3">Homospermidine synthase</fullName>
    </submittedName>
</protein>
<dbReference type="RefSeq" id="WP_119540109.1">
    <property type="nucleotide sequence ID" value="NZ_QYRN01000005.1"/>
</dbReference>
<dbReference type="Pfam" id="PF03435">
    <property type="entry name" value="Sacchrp_dh_NADP"/>
    <property type="match status" value="1"/>
</dbReference>
<gene>
    <name evidence="3" type="ORF">D3218_10920</name>
</gene>
<feature type="domain" description="Saccharopine dehydrogenase NADP binding" evidence="1">
    <location>
        <begin position="16"/>
        <end position="158"/>
    </location>
</feature>
<dbReference type="InterPro" id="IPR023181">
    <property type="entry name" value="Homospermid_syn-like_C"/>
</dbReference>
<evidence type="ECO:0000313" key="3">
    <source>
        <dbReference type="EMBL" id="RIY00907.1"/>
    </source>
</evidence>
<name>A0A3A1WME9_9HYPH</name>
<dbReference type="EMBL" id="QYRN01000005">
    <property type="protein sequence ID" value="RIY00907.1"/>
    <property type="molecule type" value="Genomic_DNA"/>
</dbReference>
<sequence length="481" mass="54517">MADENFPVHAEITGPIVMIGFGSIGRGTLPLIERHFRYDRSRFTVIDPRDTSRHLLDERGIRFIQEGVTRQNYRELLTPLLTEGGGQGFCVNLSVDTGSVDLMRLCRELGVLYIDTVVEPWLGFYFDENMSNADRTNYALRETLRKEKRKHPGGTTAVSTCGANPGMVSWFVKQALVDIARDTNMDFEEPGPDDREGWAKLMKKAGVKGVHIAERDTQVATRPKPRNVFWNTWSVEGFLSEGMQPAELGWGTHETWMPKNAKTHKKGCQAAIYLEQPGANTRVRTWCPTPGPQYGFLVTHNESISIADYFTHRNKDDEVTYRPTVHYAYHPANDAVLSLHELFGAAGKIQPEHHVLDENELVEGIDELGVLLYGHAKNAYWYGSQLSLEETRRIAPYQNATGLQVTSAVLAGMVWALENPEAGIVEADEMDYRRCLEVQRPYLGPVKGYYTDWTPLTDRPGLFPEDLDEKDPWQFRNILVR</sequence>
<dbReference type="OrthoDB" id="9767495at2"/>
<dbReference type="Gene3D" id="3.40.50.720">
    <property type="entry name" value="NAD(P)-binding Rossmann-like Domain"/>
    <property type="match status" value="1"/>
</dbReference>
<dbReference type="InterPro" id="IPR005097">
    <property type="entry name" value="Sacchrp_dh_NADP-bd"/>
</dbReference>
<dbReference type="AlphaFoldDB" id="A0A3A1WME9"/>
<organism evidence="3 4">
    <name type="scientific">Aureimonas flava</name>
    <dbReference type="NCBI Taxonomy" id="2320271"/>
    <lineage>
        <taxon>Bacteria</taxon>
        <taxon>Pseudomonadati</taxon>
        <taxon>Pseudomonadota</taxon>
        <taxon>Alphaproteobacteria</taxon>
        <taxon>Hyphomicrobiales</taxon>
        <taxon>Aurantimonadaceae</taxon>
        <taxon>Aureimonas</taxon>
    </lineage>
</organism>
<comment type="caution">
    <text evidence="3">The sequence shown here is derived from an EMBL/GenBank/DDBJ whole genome shotgun (WGS) entry which is preliminary data.</text>
</comment>
<dbReference type="Proteomes" id="UP000265750">
    <property type="component" value="Unassembled WGS sequence"/>
</dbReference>
<accession>A0A3A1WME9</accession>
<dbReference type="Gene3D" id="3.30.360.30">
    <property type="entry name" value="homospermidine synthase like"/>
    <property type="match status" value="1"/>
</dbReference>
<keyword evidence="4" id="KW-1185">Reference proteome</keyword>
<evidence type="ECO:0000259" key="2">
    <source>
        <dbReference type="Pfam" id="PF16653"/>
    </source>
</evidence>